<evidence type="ECO:0000313" key="4">
    <source>
        <dbReference type="Proteomes" id="UP000245488"/>
    </source>
</evidence>
<evidence type="ECO:0000313" key="2">
    <source>
        <dbReference type="EMBL" id="SER12693.1"/>
    </source>
</evidence>
<dbReference type="AlphaFoldDB" id="A0A1H9LP87"/>
<dbReference type="EMBL" id="FOGJ01000002">
    <property type="protein sequence ID" value="SER12693.1"/>
    <property type="molecule type" value="Genomic_DNA"/>
</dbReference>
<keyword evidence="4" id="KW-1185">Reference proteome</keyword>
<dbReference type="OrthoDB" id="2004152at2"/>
<reference evidence="2 3" key="1">
    <citation type="submission" date="2016-10" db="EMBL/GenBank/DDBJ databases">
        <authorList>
            <person name="de Groot N.N."/>
        </authorList>
    </citation>
    <scope>NUCLEOTIDE SEQUENCE [LARGE SCALE GENOMIC DNA]</scope>
    <source>
        <strain evidence="2 3">AR40</strain>
    </source>
</reference>
<evidence type="ECO:0000313" key="1">
    <source>
        <dbReference type="EMBL" id="PWT28562.1"/>
    </source>
</evidence>
<dbReference type="Proteomes" id="UP000182584">
    <property type="component" value="Unassembled WGS sequence"/>
</dbReference>
<evidence type="ECO:0000313" key="3">
    <source>
        <dbReference type="Proteomes" id="UP000182584"/>
    </source>
</evidence>
<name>A0A1H9LP87_BUTFI</name>
<accession>A0A1H9LP87</accession>
<proteinExistence type="predicted"/>
<protein>
    <submittedName>
        <fullName evidence="2">Uncharacterized protein</fullName>
    </submittedName>
</protein>
<dbReference type="Proteomes" id="UP000245488">
    <property type="component" value="Chromosome"/>
</dbReference>
<sequence>MTTNELKEFFKEHLVPKKLYKIGGEHKNRICIEQVSDGWDVFFKDKKQKIGLMHFGDENSACNVMMNEIRKLMESVYGITWARTV</sequence>
<reference evidence="1 4" key="2">
    <citation type="submission" date="2017-09" db="EMBL/GenBank/DDBJ databases">
        <title>High-quality draft genome sequence of Butyrivibrio fibrisolvens INBov1, isolated from cow rumen.</title>
        <authorList>
            <person name="Rodriguez Hernaez J."/>
            <person name="Rivarola M."/>
            <person name="Paniego N."/>
            <person name="Cravero S."/>
            <person name="Ceron Cucchi M."/>
            <person name="Martinez M.C."/>
        </authorList>
    </citation>
    <scope>NUCLEOTIDE SEQUENCE [LARGE SCALE GENOMIC DNA]</scope>
    <source>
        <strain evidence="1 4">INBov1</strain>
    </source>
</reference>
<gene>
    <name evidence="1" type="ORF">CPT75_16300</name>
    <name evidence="2" type="ORF">SAMN04487884_102123</name>
</gene>
<dbReference type="eggNOG" id="ENOG50326R8">
    <property type="taxonomic scope" value="Bacteria"/>
</dbReference>
<dbReference type="RefSeq" id="WP_022759297.1">
    <property type="nucleotide sequence ID" value="NZ_CM009896.1"/>
</dbReference>
<organism evidence="2 3">
    <name type="scientific">Butyrivibrio fibrisolvens</name>
    <dbReference type="NCBI Taxonomy" id="831"/>
    <lineage>
        <taxon>Bacteria</taxon>
        <taxon>Bacillati</taxon>
        <taxon>Bacillota</taxon>
        <taxon>Clostridia</taxon>
        <taxon>Lachnospirales</taxon>
        <taxon>Lachnospiraceae</taxon>
        <taxon>Butyrivibrio</taxon>
    </lineage>
</organism>
<dbReference type="EMBL" id="NXNG01000001">
    <property type="protein sequence ID" value="PWT28562.1"/>
    <property type="molecule type" value="Genomic_DNA"/>
</dbReference>